<sequence length="178" mass="19570">MEEGTMKSPGHLAGTMGGQPAAAATAAVPAVPTDCVDGGAADADCDYDARQWDVREGCEVRQILDRVADKWSLLVIALLDRRVLRFTELRREIDGISQRMLTVTLRQLERDGLVSRTVHPVVPPRVDYALTPLGATLHDTIQALVTWTEEHQSEIAVARAAYDERVARERGDVPHTPH</sequence>
<dbReference type="Gene3D" id="1.10.10.10">
    <property type="entry name" value="Winged helix-like DNA-binding domain superfamily/Winged helix DNA-binding domain"/>
    <property type="match status" value="1"/>
</dbReference>
<accession>A0A2N8PBD4</accession>
<dbReference type="PANTHER" id="PTHR33204:SF39">
    <property type="entry name" value="TRANSCRIPTIONAL REGULATORY PROTEIN"/>
    <property type="match status" value="1"/>
</dbReference>
<reference evidence="6" key="1">
    <citation type="submission" date="2015-09" db="EMBL/GenBank/DDBJ databases">
        <authorList>
            <person name="Graham D.E."/>
            <person name="Mahan K.M."/>
            <person name="Klingeman D.M."/>
            <person name="Fida T."/>
            <person name="Giannone R.J."/>
            <person name="Hettich R.L."/>
            <person name="Parry R.J."/>
            <person name="Spain J.C."/>
        </authorList>
    </citation>
    <scope>NUCLEOTIDE SEQUENCE [LARGE SCALE GENOMIC DNA]</scope>
    <source>
        <strain evidence="6">JCM 4701</strain>
    </source>
</reference>
<evidence type="ECO:0000313" key="5">
    <source>
        <dbReference type="EMBL" id="PNE38339.1"/>
    </source>
</evidence>
<dbReference type="Pfam" id="PF01638">
    <property type="entry name" value="HxlR"/>
    <property type="match status" value="1"/>
</dbReference>
<feature type="domain" description="HTH hxlR-type" evidence="4">
    <location>
        <begin position="58"/>
        <end position="156"/>
    </location>
</feature>
<dbReference type="InterPro" id="IPR002577">
    <property type="entry name" value="HTH_HxlR"/>
</dbReference>
<keyword evidence="3" id="KW-0804">Transcription</keyword>
<dbReference type="Proteomes" id="UP000236047">
    <property type="component" value="Unassembled WGS sequence"/>
</dbReference>
<comment type="caution">
    <text evidence="5">The sequence shown here is derived from an EMBL/GenBank/DDBJ whole genome shotgun (WGS) entry which is preliminary data.</text>
</comment>
<dbReference type="InterPro" id="IPR036388">
    <property type="entry name" value="WH-like_DNA-bd_sf"/>
</dbReference>
<evidence type="ECO:0000256" key="1">
    <source>
        <dbReference type="ARBA" id="ARBA00023015"/>
    </source>
</evidence>
<evidence type="ECO:0000313" key="6">
    <source>
        <dbReference type="Proteomes" id="UP000236047"/>
    </source>
</evidence>
<evidence type="ECO:0000259" key="4">
    <source>
        <dbReference type="PROSITE" id="PS51118"/>
    </source>
</evidence>
<gene>
    <name evidence="5" type="ORF">AOB60_30265</name>
</gene>
<dbReference type="PANTHER" id="PTHR33204">
    <property type="entry name" value="TRANSCRIPTIONAL REGULATOR, MARR FAMILY"/>
    <property type="match status" value="1"/>
</dbReference>
<dbReference type="RefSeq" id="WP_073449459.1">
    <property type="nucleotide sequence ID" value="NZ_LJSN01000003.1"/>
</dbReference>
<name>A0A2N8PBD4_STRNR</name>
<keyword evidence="6" id="KW-1185">Reference proteome</keyword>
<dbReference type="AlphaFoldDB" id="A0A2N8PBD4"/>
<dbReference type="GO" id="GO:0003677">
    <property type="term" value="F:DNA binding"/>
    <property type="evidence" value="ECO:0007669"/>
    <property type="project" value="UniProtKB-KW"/>
</dbReference>
<organism evidence="5 6">
    <name type="scientific">Streptomyces noursei</name>
    <name type="common">Streptomyces albulus</name>
    <dbReference type="NCBI Taxonomy" id="1971"/>
    <lineage>
        <taxon>Bacteria</taxon>
        <taxon>Bacillati</taxon>
        <taxon>Actinomycetota</taxon>
        <taxon>Actinomycetes</taxon>
        <taxon>Kitasatosporales</taxon>
        <taxon>Streptomycetaceae</taxon>
        <taxon>Streptomyces</taxon>
    </lineage>
</organism>
<dbReference type="PROSITE" id="PS51118">
    <property type="entry name" value="HTH_HXLR"/>
    <property type="match status" value="1"/>
</dbReference>
<keyword evidence="2" id="KW-0238">DNA-binding</keyword>
<dbReference type="SUPFAM" id="SSF46785">
    <property type="entry name" value="Winged helix' DNA-binding domain"/>
    <property type="match status" value="1"/>
</dbReference>
<evidence type="ECO:0000256" key="3">
    <source>
        <dbReference type="ARBA" id="ARBA00023163"/>
    </source>
</evidence>
<dbReference type="EMBL" id="LJSN01000003">
    <property type="protein sequence ID" value="PNE38339.1"/>
    <property type="molecule type" value="Genomic_DNA"/>
</dbReference>
<protein>
    <submittedName>
        <fullName evidence="5">HxlR family transcriptional regulator</fullName>
    </submittedName>
</protein>
<evidence type="ECO:0000256" key="2">
    <source>
        <dbReference type="ARBA" id="ARBA00023125"/>
    </source>
</evidence>
<keyword evidence="1" id="KW-0805">Transcription regulation</keyword>
<dbReference type="InterPro" id="IPR036390">
    <property type="entry name" value="WH_DNA-bd_sf"/>
</dbReference>
<proteinExistence type="predicted"/>